<accession>N2AHW3</accession>
<dbReference type="PANTHER" id="PTHR47053:SF5">
    <property type="entry name" value="BIFUNCTIONAL MURAMIDASE_DL-ENDOPEPTIDASE CWLT"/>
    <property type="match status" value="1"/>
</dbReference>
<dbReference type="EMBL" id="AQFT01000086">
    <property type="protein sequence ID" value="EMZ25840.1"/>
    <property type="molecule type" value="Genomic_DNA"/>
</dbReference>
<gene>
    <name evidence="8" type="ORF">C823_02691</name>
</gene>
<dbReference type="InterPro" id="IPR051202">
    <property type="entry name" value="Peptidase_C40"/>
</dbReference>
<dbReference type="STRING" id="1235802.C823_02691"/>
<evidence type="ECO:0000259" key="7">
    <source>
        <dbReference type="PROSITE" id="PS51935"/>
    </source>
</evidence>
<dbReference type="Proteomes" id="UP000012589">
    <property type="component" value="Unassembled WGS sequence"/>
</dbReference>
<dbReference type="Gene3D" id="3.90.1720.10">
    <property type="entry name" value="endopeptidase domain like (from Nostoc punctiforme)"/>
    <property type="match status" value="1"/>
</dbReference>
<keyword evidence="6" id="KW-0812">Transmembrane</keyword>
<evidence type="ECO:0000256" key="3">
    <source>
        <dbReference type="ARBA" id="ARBA00022801"/>
    </source>
</evidence>
<dbReference type="PANTHER" id="PTHR47053">
    <property type="entry name" value="MUREIN DD-ENDOPEPTIDASE MEPH-RELATED"/>
    <property type="match status" value="1"/>
</dbReference>
<feature type="transmembrane region" description="Helical" evidence="6">
    <location>
        <begin position="230"/>
        <end position="254"/>
    </location>
</feature>
<feature type="domain" description="NlpC/P60" evidence="7">
    <location>
        <begin position="461"/>
        <end position="584"/>
    </location>
</feature>
<keyword evidence="2" id="KW-0645">Protease</keyword>
<dbReference type="Pfam" id="PF00877">
    <property type="entry name" value="NLPC_P60"/>
    <property type="match status" value="1"/>
</dbReference>
<sequence length="584" mass="65222">MKVKNPRLQFTEAEMEDSRLKEHIRHAEKAADKAEAAREKIPKKKKQKQVQRRTIDPATGKQTVRLHFEEVEKKAPASRLRHGAAAVPGLALSGQVHKKIGETEGDNVGVESAHKVEEAAETAGRIGESAHHSHKLKPYRAAARAEKRLEKANIKALYHKSLAENPQIASNPFSRWQQKQAIKKQYAAARAGKNAAQTAKNAGNTARAAKKVAKETKEAAGFVWRHRKGFLVVIALLLVVCIFMNGLSSLTMLFQGGMSSVAGSTYPSQDADMLGAEADYAGMEADLQYELDHYETLHSGYDEYHYELDEIGHDPYVLVSLLTAYYQGEWTLAQVQGTLTMIFERQYTLTERVEVETRYRTETRTGTRTHTDPETGEVSSEDYEYEVEVAYDYYICYVTLTNFDLSHLPVYLMNEDQVSMYAMYMAALGNRPDLFPQGEYPNASGREDYLDYGVPPEALEDEQFAAMLREAEKYLGYPYVWGGSNPSTSFDCSGFVSWVINHSGWDVGRQTANGLLGLCTPVSSSNAKPGDLIFFQGTYNTSGASHVGIYVGNGMMLHCGSPISYASVNTPYWQQHFYTFARLP</sequence>
<evidence type="ECO:0000313" key="9">
    <source>
        <dbReference type="Proteomes" id="UP000012589"/>
    </source>
</evidence>
<protein>
    <recommendedName>
        <fullName evidence="7">NlpC/P60 domain-containing protein</fullName>
    </recommendedName>
</protein>
<feature type="region of interest" description="Disordered" evidence="5">
    <location>
        <begin position="358"/>
        <end position="380"/>
    </location>
</feature>
<dbReference type="GO" id="GO:0006508">
    <property type="term" value="P:proteolysis"/>
    <property type="evidence" value="ECO:0007669"/>
    <property type="project" value="UniProtKB-KW"/>
</dbReference>
<dbReference type="AlphaFoldDB" id="N2AHW3"/>
<evidence type="ECO:0000256" key="1">
    <source>
        <dbReference type="ARBA" id="ARBA00007074"/>
    </source>
</evidence>
<keyword evidence="6" id="KW-1133">Transmembrane helix</keyword>
<feature type="compositionally biased region" description="Basic and acidic residues" evidence="5">
    <location>
        <begin position="27"/>
        <end position="40"/>
    </location>
</feature>
<evidence type="ECO:0000256" key="5">
    <source>
        <dbReference type="SAM" id="MobiDB-lite"/>
    </source>
</evidence>
<feature type="region of interest" description="Disordered" evidence="5">
    <location>
        <begin position="27"/>
        <end position="62"/>
    </location>
</feature>
<keyword evidence="6" id="KW-0472">Membrane</keyword>
<comment type="similarity">
    <text evidence="1">Belongs to the peptidase C40 family.</text>
</comment>
<dbReference type="SUPFAM" id="SSF54001">
    <property type="entry name" value="Cysteine proteinases"/>
    <property type="match status" value="1"/>
</dbReference>
<dbReference type="eggNOG" id="COG0791">
    <property type="taxonomic scope" value="Bacteria"/>
</dbReference>
<comment type="caution">
    <text evidence="8">The sequence shown here is derived from an EMBL/GenBank/DDBJ whole genome shotgun (WGS) entry which is preliminary data.</text>
</comment>
<dbReference type="HOGENOM" id="CLU_012396_2_0_9"/>
<feature type="compositionally biased region" description="Basic residues" evidence="5">
    <location>
        <begin position="41"/>
        <end position="51"/>
    </location>
</feature>
<proteinExistence type="inferred from homology"/>
<dbReference type="GO" id="GO:0008234">
    <property type="term" value="F:cysteine-type peptidase activity"/>
    <property type="evidence" value="ECO:0007669"/>
    <property type="project" value="UniProtKB-KW"/>
</dbReference>
<dbReference type="PATRIC" id="fig|1235802.3.peg.2842"/>
<keyword evidence="9" id="KW-1185">Reference proteome</keyword>
<evidence type="ECO:0000313" key="8">
    <source>
        <dbReference type="EMBL" id="EMZ25840.1"/>
    </source>
</evidence>
<dbReference type="InterPro" id="IPR038765">
    <property type="entry name" value="Papain-like_cys_pep_sf"/>
</dbReference>
<dbReference type="OrthoDB" id="9812962at2"/>
<keyword evidence="4" id="KW-0788">Thiol protease</keyword>
<evidence type="ECO:0000256" key="6">
    <source>
        <dbReference type="SAM" id="Phobius"/>
    </source>
</evidence>
<dbReference type="PROSITE" id="PS51935">
    <property type="entry name" value="NLPC_P60"/>
    <property type="match status" value="1"/>
</dbReference>
<dbReference type="NCBIfam" id="NF045974">
    <property type="entry name" value="conju_CD1108"/>
    <property type="match status" value="1"/>
</dbReference>
<feature type="compositionally biased region" description="Basic and acidic residues" evidence="5">
    <location>
        <begin position="358"/>
        <end position="373"/>
    </location>
</feature>
<keyword evidence="3" id="KW-0378">Hydrolase</keyword>
<evidence type="ECO:0000256" key="2">
    <source>
        <dbReference type="ARBA" id="ARBA00022670"/>
    </source>
</evidence>
<evidence type="ECO:0000256" key="4">
    <source>
        <dbReference type="ARBA" id="ARBA00022807"/>
    </source>
</evidence>
<reference evidence="8 9" key="1">
    <citation type="journal article" date="2014" name="Genome Announc.">
        <title>Draft genome sequences of the altered schaedler flora, a defined bacterial community from gnotobiotic mice.</title>
        <authorList>
            <person name="Wannemuehler M.J."/>
            <person name="Overstreet A.M."/>
            <person name="Ward D.V."/>
            <person name="Phillips G.J."/>
        </authorList>
    </citation>
    <scope>NUCLEOTIDE SEQUENCE [LARGE SCALE GENOMIC DNA]</scope>
    <source>
        <strain evidence="8 9">ASF492</strain>
    </source>
</reference>
<organism evidence="8 9">
    <name type="scientific">Eubacterium plexicaudatum ASF492</name>
    <dbReference type="NCBI Taxonomy" id="1235802"/>
    <lineage>
        <taxon>Bacteria</taxon>
        <taxon>Bacillati</taxon>
        <taxon>Bacillota</taxon>
        <taxon>Clostridia</taxon>
        <taxon>Eubacteriales</taxon>
        <taxon>Eubacteriaceae</taxon>
        <taxon>Eubacterium</taxon>
    </lineage>
</organism>
<name>N2AHW3_9FIRM</name>
<dbReference type="InterPro" id="IPR000064">
    <property type="entry name" value="NLP_P60_dom"/>
</dbReference>